<dbReference type="RefSeq" id="WP_190463786.1">
    <property type="nucleotide sequence ID" value="NZ_JACJPW010000015.1"/>
</dbReference>
<dbReference type="AlphaFoldDB" id="A0A926VBZ2"/>
<dbReference type="Pfam" id="PF00436">
    <property type="entry name" value="SSB"/>
    <property type="match status" value="1"/>
</dbReference>
<dbReference type="GO" id="GO:0003697">
    <property type="term" value="F:single-stranded DNA binding"/>
    <property type="evidence" value="ECO:0007669"/>
    <property type="project" value="InterPro"/>
</dbReference>
<evidence type="ECO:0000256" key="1">
    <source>
        <dbReference type="ARBA" id="ARBA00023125"/>
    </source>
</evidence>
<proteinExistence type="predicted"/>
<keyword evidence="4" id="KW-1185">Reference proteome</keyword>
<dbReference type="Proteomes" id="UP000641646">
    <property type="component" value="Unassembled WGS sequence"/>
</dbReference>
<keyword evidence="1 2" id="KW-0238">DNA-binding</keyword>
<dbReference type="CDD" id="cd04496">
    <property type="entry name" value="SSB_OBF"/>
    <property type="match status" value="1"/>
</dbReference>
<comment type="caution">
    <text evidence="3">The sequence shown here is derived from an EMBL/GenBank/DDBJ whole genome shotgun (WGS) entry which is preliminary data.</text>
</comment>
<gene>
    <name evidence="3" type="ORF">H6G03_07900</name>
</gene>
<accession>A0A926VBZ2</accession>
<name>A0A926VBZ2_9CYAN</name>
<evidence type="ECO:0000256" key="2">
    <source>
        <dbReference type="PROSITE-ProRule" id="PRU00252"/>
    </source>
</evidence>
<dbReference type="Gene3D" id="2.40.50.140">
    <property type="entry name" value="Nucleic acid-binding proteins"/>
    <property type="match status" value="1"/>
</dbReference>
<evidence type="ECO:0000313" key="3">
    <source>
        <dbReference type="EMBL" id="MBD2181022.1"/>
    </source>
</evidence>
<evidence type="ECO:0000313" key="4">
    <source>
        <dbReference type="Proteomes" id="UP000641646"/>
    </source>
</evidence>
<reference evidence="3" key="1">
    <citation type="journal article" date="2015" name="ISME J.">
        <title>Draft Genome Sequence of Streptomyces incarnatus NRRL8089, which Produces the Nucleoside Antibiotic Sinefungin.</title>
        <authorList>
            <person name="Oshima K."/>
            <person name="Hattori M."/>
            <person name="Shimizu H."/>
            <person name="Fukuda K."/>
            <person name="Nemoto M."/>
            <person name="Inagaki K."/>
            <person name="Tamura T."/>
        </authorList>
    </citation>
    <scope>NUCLEOTIDE SEQUENCE</scope>
    <source>
        <strain evidence="3">FACHB-1375</strain>
    </source>
</reference>
<dbReference type="EMBL" id="JACJPW010000015">
    <property type="protein sequence ID" value="MBD2181022.1"/>
    <property type="molecule type" value="Genomic_DNA"/>
</dbReference>
<protein>
    <submittedName>
        <fullName evidence="3">Single-stranded DNA-binding protein</fullName>
    </submittedName>
</protein>
<dbReference type="InterPro" id="IPR000424">
    <property type="entry name" value="Primosome_PriB/ssb"/>
</dbReference>
<dbReference type="SUPFAM" id="SSF50249">
    <property type="entry name" value="Nucleic acid-binding proteins"/>
    <property type="match status" value="1"/>
</dbReference>
<reference evidence="3" key="2">
    <citation type="submission" date="2020-08" db="EMBL/GenBank/DDBJ databases">
        <authorList>
            <person name="Chen M."/>
            <person name="Teng W."/>
            <person name="Zhao L."/>
            <person name="Hu C."/>
            <person name="Zhou Y."/>
            <person name="Han B."/>
            <person name="Song L."/>
            <person name="Shu W."/>
        </authorList>
    </citation>
    <scope>NUCLEOTIDE SEQUENCE</scope>
    <source>
        <strain evidence="3">FACHB-1375</strain>
    </source>
</reference>
<sequence>MNNCTLAISISQQPELRYTANGDKIGQTVGEFYSPHHNDKENPSSPSPIKVVAWGERLADQLFNLQIGQQCIITGRLSTHSIERPEGFKEKKAELVVERIFAV</sequence>
<dbReference type="PROSITE" id="PS50935">
    <property type="entry name" value="SSB"/>
    <property type="match status" value="1"/>
</dbReference>
<organism evidence="3 4">
    <name type="scientific">Aerosakkonema funiforme FACHB-1375</name>
    <dbReference type="NCBI Taxonomy" id="2949571"/>
    <lineage>
        <taxon>Bacteria</taxon>
        <taxon>Bacillati</taxon>
        <taxon>Cyanobacteriota</taxon>
        <taxon>Cyanophyceae</taxon>
        <taxon>Oscillatoriophycideae</taxon>
        <taxon>Aerosakkonematales</taxon>
        <taxon>Aerosakkonemataceae</taxon>
        <taxon>Aerosakkonema</taxon>
    </lineage>
</organism>
<dbReference type="InterPro" id="IPR012340">
    <property type="entry name" value="NA-bd_OB-fold"/>
</dbReference>